<dbReference type="InterPro" id="IPR003838">
    <property type="entry name" value="ABC3_permease_C"/>
</dbReference>
<dbReference type="Proteomes" id="UP000519004">
    <property type="component" value="Unassembled WGS sequence"/>
</dbReference>
<feature type="transmembrane region" description="Helical" evidence="7">
    <location>
        <begin position="37"/>
        <end position="57"/>
    </location>
</feature>
<evidence type="ECO:0000256" key="7">
    <source>
        <dbReference type="SAM" id="Phobius"/>
    </source>
</evidence>
<feature type="transmembrane region" description="Helical" evidence="7">
    <location>
        <begin position="12"/>
        <end position="30"/>
    </location>
</feature>
<dbReference type="InterPro" id="IPR050250">
    <property type="entry name" value="Macrolide_Exporter_MacB"/>
</dbReference>
<keyword evidence="4 7" id="KW-1133">Transmembrane helix</keyword>
<name>A0A7W7Y0I4_9GAMM</name>
<dbReference type="GO" id="GO:0022857">
    <property type="term" value="F:transmembrane transporter activity"/>
    <property type="evidence" value="ECO:0007669"/>
    <property type="project" value="TreeGrafter"/>
</dbReference>
<evidence type="ECO:0000259" key="9">
    <source>
        <dbReference type="Pfam" id="PF12704"/>
    </source>
</evidence>
<accession>A0A7W7Y0I4</accession>
<feature type="domain" description="MacB-like periplasmic core" evidence="9">
    <location>
        <begin position="37"/>
        <end position="265"/>
    </location>
</feature>
<keyword evidence="11" id="KW-1185">Reference proteome</keyword>
<dbReference type="Pfam" id="PF12704">
    <property type="entry name" value="MacB_PCD"/>
    <property type="match status" value="1"/>
</dbReference>
<protein>
    <submittedName>
        <fullName evidence="10">Putative ABC transport system permease protein</fullName>
    </submittedName>
</protein>
<comment type="caution">
    <text evidence="10">The sequence shown here is derived from an EMBL/GenBank/DDBJ whole genome shotgun (WGS) entry which is preliminary data.</text>
</comment>
<feature type="domain" description="ABC3 transporter permease C-terminal" evidence="8">
    <location>
        <begin position="307"/>
        <end position="419"/>
    </location>
</feature>
<dbReference type="RefSeq" id="WP_183948535.1">
    <property type="nucleotide sequence ID" value="NZ_JACHHX010000011.1"/>
</dbReference>
<keyword evidence="5 7" id="KW-0472">Membrane</keyword>
<evidence type="ECO:0000256" key="1">
    <source>
        <dbReference type="ARBA" id="ARBA00004651"/>
    </source>
</evidence>
<feature type="transmembrane region" description="Helical" evidence="7">
    <location>
        <begin position="299"/>
        <end position="327"/>
    </location>
</feature>
<evidence type="ECO:0000256" key="2">
    <source>
        <dbReference type="ARBA" id="ARBA00022475"/>
    </source>
</evidence>
<feature type="transmembrane region" description="Helical" evidence="7">
    <location>
        <begin position="355"/>
        <end position="377"/>
    </location>
</feature>
<comment type="subcellular location">
    <subcellularLocation>
        <location evidence="1">Cell membrane</location>
        <topology evidence="1">Multi-pass membrane protein</topology>
    </subcellularLocation>
</comment>
<dbReference type="PANTHER" id="PTHR30572:SF4">
    <property type="entry name" value="ABC TRANSPORTER PERMEASE YTRF"/>
    <property type="match status" value="1"/>
</dbReference>
<evidence type="ECO:0000256" key="6">
    <source>
        <dbReference type="ARBA" id="ARBA00038076"/>
    </source>
</evidence>
<feature type="transmembrane region" description="Helical" evidence="7">
    <location>
        <begin position="389"/>
        <end position="409"/>
    </location>
</feature>
<evidence type="ECO:0000256" key="3">
    <source>
        <dbReference type="ARBA" id="ARBA00022692"/>
    </source>
</evidence>
<proteinExistence type="inferred from homology"/>
<comment type="similarity">
    <text evidence="6">Belongs to the ABC-4 integral membrane protein family.</text>
</comment>
<dbReference type="Pfam" id="PF02687">
    <property type="entry name" value="FtsX"/>
    <property type="match status" value="1"/>
</dbReference>
<gene>
    <name evidence="10" type="ORF">HNQ58_001770</name>
</gene>
<dbReference type="AlphaFoldDB" id="A0A7W7Y0I4"/>
<evidence type="ECO:0000256" key="5">
    <source>
        <dbReference type="ARBA" id="ARBA00023136"/>
    </source>
</evidence>
<keyword evidence="3 7" id="KW-0812">Transmembrane</keyword>
<organism evidence="10 11">
    <name type="scientific">Rehaibacterium terrae</name>
    <dbReference type="NCBI Taxonomy" id="1341696"/>
    <lineage>
        <taxon>Bacteria</taxon>
        <taxon>Pseudomonadati</taxon>
        <taxon>Pseudomonadota</taxon>
        <taxon>Gammaproteobacteria</taxon>
        <taxon>Lysobacterales</taxon>
        <taxon>Lysobacteraceae</taxon>
        <taxon>Rehaibacterium</taxon>
    </lineage>
</organism>
<sequence length="427" mass="45235">MSADGGHTRSAPGIASATLLDILGMAAFALRGNWLRSVLTALGVIIGIAAVIVMVSVGQGTQAELDRTISRLGSNRIEIFPGSGRQGAVRIGAGSIMSLTEGDADAIRADIPEVQYVAASLRGGTQVVNAEQNWSTQWVGVQPDWFPINGWEVALGEHFDERDYGAAAKRVLLGQTVRERLFGDADPTGATIRVGRVPFTVAGVLSPRGQSGWGGDQDDVIVVPLETARRRLMSNLNIGPGRVMQISVSTARAEDLPHVERELVELLRQRHRIPPGGEDDFVVRNLTEIVSARTQTTRLMSLLLGAVASISLIVGGIGIMNIMLVSVTERTREIGLRMAVGAGPRQVQAQFLAEAMMLSLGGGVIGIAIGIAGALLTSRFGALPVELNLNVIALATGFSVATGLFFGYYPARKAARLDPIEALRHQG</sequence>
<dbReference type="PANTHER" id="PTHR30572">
    <property type="entry name" value="MEMBRANE COMPONENT OF TRANSPORTER-RELATED"/>
    <property type="match status" value="1"/>
</dbReference>
<dbReference type="InterPro" id="IPR025857">
    <property type="entry name" value="MacB_PCD"/>
</dbReference>
<dbReference type="EMBL" id="JACHHX010000011">
    <property type="protein sequence ID" value="MBB5015860.1"/>
    <property type="molecule type" value="Genomic_DNA"/>
</dbReference>
<reference evidence="10 11" key="1">
    <citation type="submission" date="2020-08" db="EMBL/GenBank/DDBJ databases">
        <title>Genomic Encyclopedia of Type Strains, Phase IV (KMG-IV): sequencing the most valuable type-strain genomes for metagenomic binning, comparative biology and taxonomic classification.</title>
        <authorList>
            <person name="Goeker M."/>
        </authorList>
    </citation>
    <scope>NUCLEOTIDE SEQUENCE [LARGE SCALE GENOMIC DNA]</scope>
    <source>
        <strain evidence="10 11">DSM 25897</strain>
    </source>
</reference>
<evidence type="ECO:0000256" key="4">
    <source>
        <dbReference type="ARBA" id="ARBA00022989"/>
    </source>
</evidence>
<dbReference type="GO" id="GO:0005886">
    <property type="term" value="C:plasma membrane"/>
    <property type="evidence" value="ECO:0007669"/>
    <property type="project" value="UniProtKB-SubCell"/>
</dbReference>
<keyword evidence="2" id="KW-1003">Cell membrane</keyword>
<evidence type="ECO:0000313" key="11">
    <source>
        <dbReference type="Proteomes" id="UP000519004"/>
    </source>
</evidence>
<evidence type="ECO:0000313" key="10">
    <source>
        <dbReference type="EMBL" id="MBB5015860.1"/>
    </source>
</evidence>
<evidence type="ECO:0000259" key="8">
    <source>
        <dbReference type="Pfam" id="PF02687"/>
    </source>
</evidence>